<accession>A0A7M1B3V2</accession>
<gene>
    <name evidence="1" type="ORF">FJR45_09670</name>
</gene>
<sequence>MKLEALEVKYDKLFNNLKKKSFLSMSALGGEIPFYIVPYNPEQENDVVKKTKQLKDRLARDGVSVFEINLFDLSLNILEERGILEKLIEKEKTLSNSKLFKTLQSVLDSETKLIPRIEALAKENPSKMLFLTGIGQVFPFIRSHTILNNLQNYIKDRPTIMFFPGTYTADLSLFGRLKDDNYYRAFNLDTLNL</sequence>
<proteinExistence type="predicted"/>
<dbReference type="InterPro" id="IPR014858">
    <property type="entry name" value="BrxB"/>
</dbReference>
<dbReference type="KEGG" id="ssei:FJR45_09670"/>
<organism evidence="1 2">
    <name type="scientific">Sulfurimonas sediminis</name>
    <dbReference type="NCBI Taxonomy" id="2590020"/>
    <lineage>
        <taxon>Bacteria</taxon>
        <taxon>Pseudomonadati</taxon>
        <taxon>Campylobacterota</taxon>
        <taxon>Epsilonproteobacteria</taxon>
        <taxon>Campylobacterales</taxon>
        <taxon>Sulfurimonadaceae</taxon>
        <taxon>Sulfurimonas</taxon>
    </lineage>
</organism>
<dbReference type="Pfam" id="PF08747">
    <property type="entry name" value="BrxB"/>
    <property type="match status" value="1"/>
</dbReference>
<dbReference type="Proteomes" id="UP000593719">
    <property type="component" value="Chromosome"/>
</dbReference>
<dbReference type="EMBL" id="CP041235">
    <property type="protein sequence ID" value="QOP44196.1"/>
    <property type="molecule type" value="Genomic_DNA"/>
</dbReference>
<dbReference type="RefSeq" id="WP_193150357.1">
    <property type="nucleotide sequence ID" value="NZ_CP041235.1"/>
</dbReference>
<dbReference type="AlphaFoldDB" id="A0A7M1B3V2"/>
<keyword evidence="2" id="KW-1185">Reference proteome</keyword>
<evidence type="ECO:0000313" key="2">
    <source>
        <dbReference type="Proteomes" id="UP000593719"/>
    </source>
</evidence>
<protein>
    <submittedName>
        <fullName evidence="1">DUF1788 domain-containing protein</fullName>
    </submittedName>
</protein>
<name>A0A7M1B3V2_9BACT</name>
<reference evidence="1 2" key="1">
    <citation type="submission" date="2019-06" db="EMBL/GenBank/DDBJ databases">
        <title>Sulfurimonas gotlandica sp. nov., a chemoautotrophic and psychrotolerant epsilonproteobacterium isolated from a pelagic redoxcline, and an emended description of the genus Sulfurimonas.</title>
        <authorList>
            <person name="Wang S."/>
            <person name="Jiang L."/>
            <person name="Shao Z."/>
        </authorList>
    </citation>
    <scope>NUCLEOTIDE SEQUENCE [LARGE SCALE GENOMIC DNA]</scope>
    <source>
        <strain evidence="1 2">S2-6</strain>
    </source>
</reference>
<evidence type="ECO:0000313" key="1">
    <source>
        <dbReference type="EMBL" id="QOP44196.1"/>
    </source>
</evidence>